<dbReference type="RefSeq" id="WP_166149674.1">
    <property type="nucleotide sequence ID" value="NZ_JAAOIW010000004.1"/>
</dbReference>
<dbReference type="InterPro" id="IPR036397">
    <property type="entry name" value="RNaseH_sf"/>
</dbReference>
<dbReference type="InterPro" id="IPR012337">
    <property type="entry name" value="RNaseH-like_sf"/>
</dbReference>
<evidence type="ECO:0000259" key="4">
    <source>
        <dbReference type="SMART" id="SM00479"/>
    </source>
</evidence>
<dbReference type="CDD" id="cd06133">
    <property type="entry name" value="ERI-1_3'hExo_like"/>
    <property type="match status" value="1"/>
</dbReference>
<evidence type="ECO:0000313" key="6">
    <source>
        <dbReference type="Proteomes" id="UP001165962"/>
    </source>
</evidence>
<organism evidence="5 6">
    <name type="scientific">Paenibacillus agricola</name>
    <dbReference type="NCBI Taxonomy" id="2716264"/>
    <lineage>
        <taxon>Bacteria</taxon>
        <taxon>Bacillati</taxon>
        <taxon>Bacillota</taxon>
        <taxon>Bacilli</taxon>
        <taxon>Bacillales</taxon>
        <taxon>Paenibacillaceae</taxon>
        <taxon>Paenibacillus</taxon>
    </lineage>
</organism>
<dbReference type="InterPro" id="IPR051274">
    <property type="entry name" value="3-5_Exoribonuclease"/>
</dbReference>
<evidence type="ECO:0000313" key="5">
    <source>
        <dbReference type="EMBL" id="NHN30499.1"/>
    </source>
</evidence>
<dbReference type="PANTHER" id="PTHR23044">
    <property type="entry name" value="3'-5' EXONUCLEASE ERI1-RELATED"/>
    <property type="match status" value="1"/>
</dbReference>
<keyword evidence="2" id="KW-0378">Hydrolase</keyword>
<evidence type="ECO:0000256" key="3">
    <source>
        <dbReference type="ARBA" id="ARBA00022839"/>
    </source>
</evidence>
<keyword evidence="1" id="KW-0540">Nuclease</keyword>
<gene>
    <name evidence="5" type="ORF">G9U52_11715</name>
</gene>
<dbReference type="Proteomes" id="UP001165962">
    <property type="component" value="Unassembled WGS sequence"/>
</dbReference>
<dbReference type="Gene3D" id="3.30.420.10">
    <property type="entry name" value="Ribonuclease H-like superfamily/Ribonuclease H"/>
    <property type="match status" value="1"/>
</dbReference>
<dbReference type="GO" id="GO:0004527">
    <property type="term" value="F:exonuclease activity"/>
    <property type="evidence" value="ECO:0007669"/>
    <property type="project" value="UniProtKB-KW"/>
</dbReference>
<feature type="domain" description="Exonuclease" evidence="4">
    <location>
        <begin position="2"/>
        <end position="176"/>
    </location>
</feature>
<dbReference type="InterPro" id="IPR047201">
    <property type="entry name" value="ERI-1_3'hExo-like"/>
</dbReference>
<evidence type="ECO:0000256" key="1">
    <source>
        <dbReference type="ARBA" id="ARBA00022722"/>
    </source>
</evidence>
<dbReference type="SUPFAM" id="SSF53098">
    <property type="entry name" value="Ribonuclease H-like"/>
    <property type="match status" value="1"/>
</dbReference>
<comment type="caution">
    <text evidence="5">The sequence shown here is derived from an EMBL/GenBank/DDBJ whole genome shotgun (WGS) entry which is preliminary data.</text>
</comment>
<evidence type="ECO:0000256" key="2">
    <source>
        <dbReference type="ARBA" id="ARBA00022801"/>
    </source>
</evidence>
<proteinExistence type="predicted"/>
<keyword evidence="3 5" id="KW-0269">Exonuclease</keyword>
<dbReference type="SMART" id="SM00479">
    <property type="entry name" value="EXOIII"/>
    <property type="match status" value="1"/>
</dbReference>
<dbReference type="InterPro" id="IPR013520">
    <property type="entry name" value="Ribonucl_H"/>
</dbReference>
<dbReference type="EMBL" id="JAAOIW010000004">
    <property type="protein sequence ID" value="NHN30499.1"/>
    <property type="molecule type" value="Genomic_DNA"/>
</dbReference>
<dbReference type="PANTHER" id="PTHR23044:SF61">
    <property type="entry name" value="3'-5' EXORIBONUCLEASE 1-RELATED"/>
    <property type="match status" value="1"/>
</dbReference>
<sequence length="213" mass="24623">MKLIIHDLETIKAGRRQNGECIQIGAVKVLLENDQFQVVDTFDSYIKPRSPLDASTTKFTGITIAQVERAESFPTVKDLFLDWIGEGEYYLLSWSLSDRDIFLDDCRRHKLETNWLKNYNDIQKMFMLRFGLERSISLVAALKQLEIEPVEALHNGLTDALLTYQILLKIFQPNNPIFTMNKNEFVEGYVEEIVLHEDFKTNPFAKLGNLFGN</sequence>
<protein>
    <submittedName>
        <fullName evidence="5">Exonuclease domain-containing protein</fullName>
    </submittedName>
</protein>
<keyword evidence="6" id="KW-1185">Reference proteome</keyword>
<reference evidence="5" key="1">
    <citation type="submission" date="2020-03" db="EMBL/GenBank/DDBJ databases">
        <title>Draft sequencing of Paenibacilllus sp. S3N08.</title>
        <authorList>
            <person name="Kim D.-U."/>
        </authorList>
    </citation>
    <scope>NUCLEOTIDE SEQUENCE</scope>
    <source>
        <strain evidence="5">S3N08</strain>
    </source>
</reference>
<accession>A0ABX0J5R4</accession>
<name>A0ABX0J5R4_9BACL</name>
<dbReference type="Pfam" id="PF00929">
    <property type="entry name" value="RNase_T"/>
    <property type="match status" value="1"/>
</dbReference>